<dbReference type="GeneID" id="37025406"/>
<feature type="region of interest" description="Disordered" evidence="1">
    <location>
        <begin position="204"/>
        <end position="263"/>
    </location>
</feature>
<feature type="region of interest" description="Disordered" evidence="1">
    <location>
        <begin position="499"/>
        <end position="598"/>
    </location>
</feature>
<dbReference type="STRING" id="1569628.A0A316URN0"/>
<feature type="region of interest" description="Disordered" evidence="1">
    <location>
        <begin position="376"/>
        <end position="397"/>
    </location>
</feature>
<dbReference type="EMBL" id="KZ819666">
    <property type="protein sequence ID" value="PWN27937.1"/>
    <property type="molecule type" value="Genomic_DNA"/>
</dbReference>
<evidence type="ECO:0000313" key="3">
    <source>
        <dbReference type="Proteomes" id="UP000245884"/>
    </source>
</evidence>
<proteinExistence type="predicted"/>
<evidence type="ECO:0000256" key="1">
    <source>
        <dbReference type="SAM" id="MobiDB-lite"/>
    </source>
</evidence>
<feature type="compositionally biased region" description="Basic residues" evidence="1">
    <location>
        <begin position="857"/>
        <end position="866"/>
    </location>
</feature>
<sequence length="1083" mass="116981">MAHTPVTPHLRSRLSHQASHSPASSSPAAQSQHPGRIVKKLVLRGNAFGQGSRYELFLLVTVPATAHAASYPLLPDTDVKLLSSSVDALSSTGGYAPLSETAARAARHLGGRVSVDSFDTGSQPRITISNYAVTFSTMPKHAASTPSTSTSPPPAHTLSYMVCIQLETRFKTQPPRSPYALILPVPRCLHSRIHFTFSPEVVDSEDEVDVRIEPPLGKKRPPPKPRRSFGGEGSDSLDPSADDDARSMITQSSDEHAEEGEEENLCVKGLFQSTDQVSIRWAGASAGKLQRDDSLAAIRCDTMQLQTTSRYTLDQDGRVRLDVLSEGVLRGVYCSGLDRIAYLPLVLDSHGQAIEYQDMTIEDTIGLRSWHFLNPGDVPGKHPERSGSNSTLASLASSSSSIDDTSLLEGDDLLATRPPRGFDASLDLSAELSRNNGNGSKALPPLGPDEKSRVILYLDVPDTGETFSFTLRYRLLMDMQNDDPVVLPTIKAPTAAELSTSHHLEPHAQSPPSGVGFLRPARSKQVPDAVQPDTLTVEHESGSASPMASPYLHLFPLPSDEGPFDSLDGEQNADSTLQAGEDPPAASSPPHTPQAVFRPMPIWDDSMVLHDDETSRPSVIAEASLSLWMCSRDDGVAGQNKGAPARPAGLRRMVCDLRCSWPLVKKDGRPLEEMDLWLPRTATMPCAFDGAAANDEPDGENSFGRRSREPTVLLALVAGTVVEPHRSDAAENVCLHLRRPPQVDDKFSTAAEVRLIFEYESLDGSSMPVNTALSTLPLPLPLFASEVLLLHVKAEHDGVAVGNLVAPSFDIEAMPKQPQAAISTSHAAMELHRFVIPPLTPLDITALLVSPQEATRRSKRRRRKMMQLRGGSPQRGRRRRWLTFAAGGGDDDEDEEESSSGERARSSLWMPVYMMAALFALFAIGAALSEELQSIPGSHIVARARGGADGQARRRPSWTDLEMLGRRVEQLAMAANVDFGEGTWNAEQPGSQDREGASGPTIPPWPRPAARENFEDDKDDESDLLRKHASHPTTSISHRHQQPSLVTVAGVVLRVLCSPIIAVGRGAALLLGLVARGGGGGAR</sequence>
<gene>
    <name evidence="2" type="ORF">BDZ90DRAFT_157517</name>
</gene>
<accession>A0A316URN0</accession>
<evidence type="ECO:0000313" key="2">
    <source>
        <dbReference type="EMBL" id="PWN27937.1"/>
    </source>
</evidence>
<feature type="compositionally biased region" description="Basic residues" evidence="1">
    <location>
        <begin position="217"/>
        <end position="227"/>
    </location>
</feature>
<feature type="compositionally biased region" description="Low complexity" evidence="1">
    <location>
        <begin position="386"/>
        <end position="397"/>
    </location>
</feature>
<dbReference type="RefSeq" id="XP_025362549.1">
    <property type="nucleotide sequence ID" value="XM_025503583.1"/>
</dbReference>
<dbReference type="AlphaFoldDB" id="A0A316URN0"/>
<keyword evidence="3" id="KW-1185">Reference proteome</keyword>
<feature type="region of interest" description="Disordered" evidence="1">
    <location>
        <begin position="1"/>
        <end position="35"/>
    </location>
</feature>
<protein>
    <submittedName>
        <fullName evidence="2">Uncharacterized protein</fullName>
    </submittedName>
</protein>
<dbReference type="OrthoDB" id="3210731at2759"/>
<feature type="compositionally biased region" description="Acidic residues" evidence="1">
    <location>
        <begin position="889"/>
        <end position="899"/>
    </location>
</feature>
<feature type="region of interest" description="Disordered" evidence="1">
    <location>
        <begin position="853"/>
        <end position="903"/>
    </location>
</feature>
<organism evidence="2 3">
    <name type="scientific">Jaminaea rosea</name>
    <dbReference type="NCBI Taxonomy" id="1569628"/>
    <lineage>
        <taxon>Eukaryota</taxon>
        <taxon>Fungi</taxon>
        <taxon>Dikarya</taxon>
        <taxon>Basidiomycota</taxon>
        <taxon>Ustilaginomycotina</taxon>
        <taxon>Exobasidiomycetes</taxon>
        <taxon>Microstromatales</taxon>
        <taxon>Microstromatales incertae sedis</taxon>
        <taxon>Jaminaea</taxon>
    </lineage>
</organism>
<feature type="region of interest" description="Disordered" evidence="1">
    <location>
        <begin position="981"/>
        <end position="1024"/>
    </location>
</feature>
<dbReference type="Proteomes" id="UP000245884">
    <property type="component" value="Unassembled WGS sequence"/>
</dbReference>
<reference evidence="2 3" key="1">
    <citation type="journal article" date="2018" name="Mol. Biol. Evol.">
        <title>Broad Genomic Sampling Reveals a Smut Pathogenic Ancestry of the Fungal Clade Ustilaginomycotina.</title>
        <authorList>
            <person name="Kijpornyongpan T."/>
            <person name="Mondo S.J."/>
            <person name="Barry K."/>
            <person name="Sandor L."/>
            <person name="Lee J."/>
            <person name="Lipzen A."/>
            <person name="Pangilinan J."/>
            <person name="LaButti K."/>
            <person name="Hainaut M."/>
            <person name="Henrissat B."/>
            <person name="Grigoriev I.V."/>
            <person name="Spatafora J.W."/>
            <person name="Aime M.C."/>
        </authorList>
    </citation>
    <scope>NUCLEOTIDE SEQUENCE [LARGE SCALE GENOMIC DNA]</scope>
    <source>
        <strain evidence="2 3">MCA 5214</strain>
    </source>
</reference>
<feature type="compositionally biased region" description="Low complexity" evidence="1">
    <location>
        <begin position="15"/>
        <end position="34"/>
    </location>
</feature>
<name>A0A316URN0_9BASI</name>